<evidence type="ECO:0000313" key="1">
    <source>
        <dbReference type="EMBL" id="KOY16714.1"/>
    </source>
</evidence>
<protein>
    <submittedName>
        <fullName evidence="1">Uncharacterized protein</fullName>
    </submittedName>
</protein>
<dbReference type="PATRIC" id="fig|1705561.3.peg.1839"/>
<organism evidence="1 2">
    <name type="scientific">Paenibacillus xylanivorans</name>
    <dbReference type="NCBI Taxonomy" id="1705561"/>
    <lineage>
        <taxon>Bacteria</taxon>
        <taxon>Bacillati</taxon>
        <taxon>Bacillota</taxon>
        <taxon>Bacilli</taxon>
        <taxon>Bacillales</taxon>
        <taxon>Paenibacillaceae</taxon>
        <taxon>Paenibacillus</taxon>
    </lineage>
</organism>
<dbReference type="EMBL" id="LITU01000051">
    <property type="protein sequence ID" value="KOY16714.1"/>
    <property type="molecule type" value="Genomic_DNA"/>
</dbReference>
<sequence length="242" mass="27364">MKKSVTILLLVMIVLLVGCNSEKVVPNEVSSTNKVEEEIKEKVQVDLAIVEEYDQMKGLKFHGSTNLPSDMKLVLDISNKNGFTYQSTVIVQNGMFSSEWFEEKPGDYEVLVTSPTPKEQSEVVKETIGEEDELLFGEHVSSDSNENNIKALIPVSYHEKEEQPFKYDPSTAENTQDSTARSVDEDAVYQYIMQEFDVITNYGENYVSEVHDPIVVEKASKHFGMTVSEVDKIFMDKAMQLP</sequence>
<evidence type="ECO:0000313" key="2">
    <source>
        <dbReference type="Proteomes" id="UP000037688"/>
    </source>
</evidence>
<accession>A0A0N0C553</accession>
<gene>
    <name evidence="1" type="ORF">AMS66_09945</name>
</gene>
<dbReference type="AlphaFoldDB" id="A0A0N0C553"/>
<dbReference type="OrthoDB" id="2969131at2"/>
<proteinExistence type="predicted"/>
<name>A0A0N0C553_9BACL</name>
<dbReference type="RefSeq" id="WP_053780642.1">
    <property type="nucleotide sequence ID" value="NZ_LITU01000051.1"/>
</dbReference>
<comment type="caution">
    <text evidence="1">The sequence shown here is derived from an EMBL/GenBank/DDBJ whole genome shotgun (WGS) entry which is preliminary data.</text>
</comment>
<reference evidence="1 2" key="1">
    <citation type="submission" date="2015-08" db="EMBL/GenBank/DDBJ databases">
        <title>Draft genome sequence of cellulolytic and xylanolytic Paenibacillus sp. A59, isolated from a decaying forest soil from Patagonia, Argentina.</title>
        <authorList>
            <person name="Ghio S."/>
            <person name="Caceres A.M."/>
            <person name="Talia P."/>
            <person name="Grasso D."/>
            <person name="Campos E."/>
        </authorList>
    </citation>
    <scope>NUCLEOTIDE SEQUENCE [LARGE SCALE GENOMIC DNA]</scope>
    <source>
        <strain evidence="1 2">A59</strain>
    </source>
</reference>
<keyword evidence="2" id="KW-1185">Reference proteome</keyword>
<dbReference type="PROSITE" id="PS51257">
    <property type="entry name" value="PROKAR_LIPOPROTEIN"/>
    <property type="match status" value="1"/>
</dbReference>
<dbReference type="Proteomes" id="UP000037688">
    <property type="component" value="Unassembled WGS sequence"/>
</dbReference>